<evidence type="ECO:0000256" key="3">
    <source>
        <dbReference type="ARBA" id="ARBA00022617"/>
    </source>
</evidence>
<feature type="transmembrane region" description="Helical" evidence="6">
    <location>
        <begin position="92"/>
        <end position="114"/>
    </location>
</feature>
<gene>
    <name evidence="7" type="ORF">VTL71DRAFT_12405</name>
</gene>
<evidence type="ECO:0000256" key="6">
    <source>
        <dbReference type="SAM" id="Phobius"/>
    </source>
</evidence>
<dbReference type="SUPFAM" id="SSF48264">
    <property type="entry name" value="Cytochrome P450"/>
    <property type="match status" value="1"/>
</dbReference>
<organism evidence="7 8">
    <name type="scientific">Oculimacula yallundae</name>
    <dbReference type="NCBI Taxonomy" id="86028"/>
    <lineage>
        <taxon>Eukaryota</taxon>
        <taxon>Fungi</taxon>
        <taxon>Dikarya</taxon>
        <taxon>Ascomycota</taxon>
        <taxon>Pezizomycotina</taxon>
        <taxon>Leotiomycetes</taxon>
        <taxon>Helotiales</taxon>
        <taxon>Ploettnerulaceae</taxon>
        <taxon>Oculimacula</taxon>
    </lineage>
</organism>
<evidence type="ECO:0008006" key="9">
    <source>
        <dbReference type="Google" id="ProtNLM"/>
    </source>
</evidence>
<keyword evidence="6" id="KW-0812">Transmembrane</keyword>
<name>A0ABR4CMZ0_9HELO</name>
<evidence type="ECO:0000256" key="5">
    <source>
        <dbReference type="ARBA" id="ARBA00023004"/>
    </source>
</evidence>
<keyword evidence="6" id="KW-1133">Transmembrane helix</keyword>
<dbReference type="EMBL" id="JAZHXI010000005">
    <property type="protein sequence ID" value="KAL2071170.1"/>
    <property type="molecule type" value="Genomic_DNA"/>
</dbReference>
<evidence type="ECO:0000256" key="4">
    <source>
        <dbReference type="ARBA" id="ARBA00022723"/>
    </source>
</evidence>
<evidence type="ECO:0000256" key="1">
    <source>
        <dbReference type="ARBA" id="ARBA00001971"/>
    </source>
</evidence>
<keyword evidence="8" id="KW-1185">Reference proteome</keyword>
<dbReference type="PANTHER" id="PTHR24305:SF210">
    <property type="entry name" value="CYTOCHROME P450 MONOOXYGENASE ASQL-RELATED"/>
    <property type="match status" value="1"/>
</dbReference>
<evidence type="ECO:0000313" key="8">
    <source>
        <dbReference type="Proteomes" id="UP001595075"/>
    </source>
</evidence>
<comment type="cofactor">
    <cofactor evidence="1">
        <name>heme</name>
        <dbReference type="ChEBI" id="CHEBI:30413"/>
    </cofactor>
</comment>
<dbReference type="CDD" id="cd11058">
    <property type="entry name" value="CYP60B-like"/>
    <property type="match status" value="1"/>
</dbReference>
<evidence type="ECO:0000313" key="7">
    <source>
        <dbReference type="EMBL" id="KAL2071170.1"/>
    </source>
</evidence>
<keyword evidence="6" id="KW-0472">Membrane</keyword>
<protein>
    <recommendedName>
        <fullName evidence="9">Cytochrome P450</fullName>
    </recommendedName>
</protein>
<comment type="similarity">
    <text evidence="2">Belongs to the cytochrome P450 family.</text>
</comment>
<accession>A0ABR4CMZ0</accession>
<keyword evidence="3" id="KW-0349">Heme</keyword>
<comment type="caution">
    <text evidence="7">The sequence shown here is derived from an EMBL/GenBank/DDBJ whole genome shotgun (WGS) entry which is preliminary data.</text>
</comment>
<dbReference type="Gene3D" id="1.10.630.10">
    <property type="entry name" value="Cytochrome P450"/>
    <property type="match status" value="1"/>
</dbReference>
<keyword evidence="4" id="KW-0479">Metal-binding</keyword>
<dbReference type="InterPro" id="IPR001128">
    <property type="entry name" value="Cyt_P450"/>
</dbReference>
<evidence type="ECO:0000256" key="2">
    <source>
        <dbReference type="ARBA" id="ARBA00010617"/>
    </source>
</evidence>
<dbReference type="PANTHER" id="PTHR24305">
    <property type="entry name" value="CYTOCHROME P450"/>
    <property type="match status" value="1"/>
</dbReference>
<reference evidence="7 8" key="1">
    <citation type="journal article" date="2024" name="Commun. Biol.">
        <title>Comparative genomic analysis of thermophilic fungi reveals convergent evolutionary adaptations and gene losses.</title>
        <authorList>
            <person name="Steindorff A.S."/>
            <person name="Aguilar-Pontes M.V."/>
            <person name="Robinson A.J."/>
            <person name="Andreopoulos B."/>
            <person name="LaButti K."/>
            <person name="Kuo A."/>
            <person name="Mondo S."/>
            <person name="Riley R."/>
            <person name="Otillar R."/>
            <person name="Haridas S."/>
            <person name="Lipzen A."/>
            <person name="Grimwood J."/>
            <person name="Schmutz J."/>
            <person name="Clum A."/>
            <person name="Reid I.D."/>
            <person name="Moisan M.C."/>
            <person name="Butler G."/>
            <person name="Nguyen T.T.M."/>
            <person name="Dewar K."/>
            <person name="Conant G."/>
            <person name="Drula E."/>
            <person name="Henrissat B."/>
            <person name="Hansel C."/>
            <person name="Singer S."/>
            <person name="Hutchinson M.I."/>
            <person name="de Vries R.P."/>
            <person name="Natvig D.O."/>
            <person name="Powell A.J."/>
            <person name="Tsang A."/>
            <person name="Grigoriev I.V."/>
        </authorList>
    </citation>
    <scope>NUCLEOTIDE SEQUENCE [LARGE SCALE GENOMIC DNA]</scope>
    <source>
        <strain evidence="7 8">CBS 494.80</strain>
    </source>
</reference>
<dbReference type="InterPro" id="IPR036396">
    <property type="entry name" value="Cyt_P450_sf"/>
</dbReference>
<sequence>MHRNIFNHIPSVRRRLPEGQPFSKSGVIGAAGNEGSVSNKTINQRHHIIFCCESQLRREVGAYTKELDFTNSANLMAKNIFTMVPFESLGRAISFAIALYASVFLGQIIYNLFFSPLRKYPGPRSAAVSRLFITNHLLRGTQVYWLRDLHKKYGHIVRVAPDQLSFTDERAWLDINGSTPAAKYGMPKDERLNDLVGGDTINPDSSKSRAEQKHTQMRKAFAPGLTKSALKQQNQLIQGHVNELMDVISERGCFGETPVDLVEMFNFVAYNIFSDLLLGESFDLFKNPTYVPWVHSIKGFAMATMRMGSLQHFAIARYVLAFIITRFGKKYRDAFMDVCFERFDARMARKSEHPDLMFFATAEKKRRGEQQLPIKDMRDFSPFLMLAGGETTPTLLSGLIFCLLNHPDKLSRLIDEVRTSFEGDQDITMEKVFGLEYLNVCIDETLRIYPPIAAGVERVVPKGGAPIAGHIVPGKTIVLVPTYATHHQPLNFTSAGEFIPERWLPDAGTEFLSDRKNACRAFSVGPHACFGQEYVPSSLVVSC</sequence>
<keyword evidence="5" id="KW-0408">Iron</keyword>
<dbReference type="Pfam" id="PF00067">
    <property type="entry name" value="p450"/>
    <property type="match status" value="1"/>
</dbReference>
<dbReference type="InterPro" id="IPR050121">
    <property type="entry name" value="Cytochrome_P450_monoxygenase"/>
</dbReference>
<dbReference type="Proteomes" id="UP001595075">
    <property type="component" value="Unassembled WGS sequence"/>
</dbReference>
<proteinExistence type="inferred from homology"/>